<sequence length="115" mass="13045">MTNSAPDVVRAQFEAYRSGDEATARRLISDRLRFTSPQDDGISKDQFFATCFPTAKYFVQQDIVDLQELGDGRVFLRYRARRRDEPSFSNVEVITVVGGEIVDIRVYFGGPDDTP</sequence>
<accession>A0A2S5IW31</accession>
<gene>
    <name evidence="1" type="ORF">C4K88_13625</name>
</gene>
<dbReference type="EMBL" id="PRKW01000005">
    <property type="protein sequence ID" value="PPB48750.1"/>
    <property type="molecule type" value="Genomic_DNA"/>
</dbReference>
<comment type="caution">
    <text evidence="1">The sequence shown here is derived from an EMBL/GenBank/DDBJ whole genome shotgun (WGS) entry which is preliminary data.</text>
</comment>
<evidence type="ECO:0000313" key="2">
    <source>
        <dbReference type="Proteomes" id="UP000239297"/>
    </source>
</evidence>
<reference evidence="1 2" key="1">
    <citation type="journal article" date="2014" name="Int. J. Syst. Evol. Microbiol.">
        <title>Arthrobacter pityocampae sp. nov., isolated from Thaumetopoea pityocampa (Lep., Thaumetopoeidae).</title>
        <authorList>
            <person name="Ince I.A."/>
            <person name="Demirbag Z."/>
            <person name="Kati H."/>
        </authorList>
    </citation>
    <scope>NUCLEOTIDE SEQUENCE [LARGE SCALE GENOMIC DNA]</scope>
    <source>
        <strain evidence="1 2">Tp2</strain>
    </source>
</reference>
<evidence type="ECO:0000313" key="1">
    <source>
        <dbReference type="EMBL" id="PPB48750.1"/>
    </source>
</evidence>
<keyword evidence="2" id="KW-1185">Reference proteome</keyword>
<proteinExistence type="predicted"/>
<dbReference type="InterPro" id="IPR032710">
    <property type="entry name" value="NTF2-like_dom_sf"/>
</dbReference>
<evidence type="ECO:0008006" key="3">
    <source>
        <dbReference type="Google" id="ProtNLM"/>
    </source>
</evidence>
<dbReference type="AlphaFoldDB" id="A0A2S5IW31"/>
<dbReference type="Proteomes" id="UP000239297">
    <property type="component" value="Unassembled WGS sequence"/>
</dbReference>
<dbReference type="RefSeq" id="WP_104122151.1">
    <property type="nucleotide sequence ID" value="NZ_PRKW01000005.1"/>
</dbReference>
<organism evidence="1 2">
    <name type="scientific">Arthrobacter pityocampae</name>
    <dbReference type="NCBI Taxonomy" id="547334"/>
    <lineage>
        <taxon>Bacteria</taxon>
        <taxon>Bacillati</taxon>
        <taxon>Actinomycetota</taxon>
        <taxon>Actinomycetes</taxon>
        <taxon>Micrococcales</taxon>
        <taxon>Micrococcaceae</taxon>
        <taxon>Arthrobacter</taxon>
    </lineage>
</organism>
<dbReference type="SUPFAM" id="SSF54427">
    <property type="entry name" value="NTF2-like"/>
    <property type="match status" value="1"/>
</dbReference>
<protein>
    <recommendedName>
        <fullName evidence="3">SnoaL-like domain-containing protein</fullName>
    </recommendedName>
</protein>
<dbReference type="OrthoDB" id="4945579at2"/>
<dbReference type="Gene3D" id="3.10.450.50">
    <property type="match status" value="1"/>
</dbReference>
<name>A0A2S5IW31_9MICC</name>